<reference evidence="1" key="1">
    <citation type="submission" date="2021-01" db="UniProtKB">
        <authorList>
            <consortium name="EnsemblPlants"/>
        </authorList>
    </citation>
    <scope>IDENTIFICATION</scope>
</reference>
<organism evidence="1 2">
    <name type="scientific">Kalanchoe fedtschenkoi</name>
    <name type="common">Lavender scallops</name>
    <name type="synonym">South American air plant</name>
    <dbReference type="NCBI Taxonomy" id="63787"/>
    <lineage>
        <taxon>Eukaryota</taxon>
        <taxon>Viridiplantae</taxon>
        <taxon>Streptophyta</taxon>
        <taxon>Embryophyta</taxon>
        <taxon>Tracheophyta</taxon>
        <taxon>Spermatophyta</taxon>
        <taxon>Magnoliopsida</taxon>
        <taxon>eudicotyledons</taxon>
        <taxon>Gunneridae</taxon>
        <taxon>Pentapetalae</taxon>
        <taxon>Saxifragales</taxon>
        <taxon>Crassulaceae</taxon>
        <taxon>Kalanchoe</taxon>
    </lineage>
</organism>
<protein>
    <submittedName>
        <fullName evidence="1">Uncharacterized protein</fullName>
    </submittedName>
</protein>
<evidence type="ECO:0000313" key="2">
    <source>
        <dbReference type="Proteomes" id="UP000594263"/>
    </source>
</evidence>
<evidence type="ECO:0000313" key="1">
    <source>
        <dbReference type="EnsemblPlants" id="Kaladp0038s0137.1.v1.1"/>
    </source>
</evidence>
<name>A0A7N0ZUM2_KALFE</name>
<dbReference type="Gramene" id="Kaladp0038s0137.1.v1.1">
    <property type="protein sequence ID" value="Kaladp0038s0137.1.v1.1"/>
    <property type="gene ID" value="Kaladp0038s0137.v1.1"/>
</dbReference>
<dbReference type="Proteomes" id="UP000594263">
    <property type="component" value="Unplaced"/>
</dbReference>
<proteinExistence type="predicted"/>
<dbReference type="AlphaFoldDB" id="A0A7N0ZUM2"/>
<accession>A0A7N0ZUM2</accession>
<dbReference type="EnsemblPlants" id="Kaladp0038s0137.1.v1.1">
    <property type="protein sequence ID" value="Kaladp0038s0137.1.v1.1"/>
    <property type="gene ID" value="Kaladp0038s0137.v1.1"/>
</dbReference>
<sequence>MTHFTRPKRKNNQTEMINGAVALTTVKSWLPSIVVETITNRRNKEKRTDKVREATQKERPDITDGKGISVIVHKLLDCEIAYN</sequence>
<keyword evidence="2" id="KW-1185">Reference proteome</keyword>